<comment type="caution">
    <text evidence="3">The sequence shown here is derived from an EMBL/GenBank/DDBJ whole genome shotgun (WGS) entry which is preliminary data.</text>
</comment>
<dbReference type="InterPro" id="IPR051534">
    <property type="entry name" value="CBASS_pafABC_assoc_protein"/>
</dbReference>
<dbReference type="InterPro" id="IPR013196">
    <property type="entry name" value="HTH_11"/>
</dbReference>
<evidence type="ECO:0000259" key="1">
    <source>
        <dbReference type="Pfam" id="PF08279"/>
    </source>
</evidence>
<dbReference type="EMBL" id="JAAOLE020000001">
    <property type="protein sequence ID" value="NVI46116.1"/>
    <property type="molecule type" value="Genomic_DNA"/>
</dbReference>
<gene>
    <name evidence="3" type="ORF">HAP48_024775</name>
</gene>
<dbReference type="RefSeq" id="WP_166205485.1">
    <property type="nucleotide sequence ID" value="NZ_CP088285.1"/>
</dbReference>
<feature type="domain" description="Helix-turn-helix type 11" evidence="1">
    <location>
        <begin position="6"/>
        <end position="59"/>
    </location>
</feature>
<dbReference type="Pfam" id="PF13280">
    <property type="entry name" value="WYL"/>
    <property type="match status" value="1"/>
</dbReference>
<dbReference type="PANTHER" id="PTHR34580">
    <property type="match status" value="1"/>
</dbReference>
<dbReference type="InterPro" id="IPR036388">
    <property type="entry name" value="WH-like_DNA-bd_sf"/>
</dbReference>
<accession>A0A973W244</accession>
<sequence length="233" mass="26822">MSKSQRLFDLMQMLRRHPRPVAGTELAREAGVSLRTVYRDISDLQALGAEIEGEPGVGYVLRPGFLLPPLMFSEEEIQAVALGVQWVQRQTDEGLALAAQNALAKIGAVLPSELRHKLDDSSFHVSRRAPKTPSVDLQMLRQAMREQRKLRMIYRDPTGTETERVIWPIMLGFFEARRVIAGWCELREDFRTFRTDRIVRGRLLKERYLGRRRDLVKRWRTQVAEQSAPTNSP</sequence>
<dbReference type="InterPro" id="IPR036390">
    <property type="entry name" value="WH_DNA-bd_sf"/>
</dbReference>
<reference evidence="3" key="1">
    <citation type="submission" date="2020-06" db="EMBL/GenBank/DDBJ databases">
        <title>Whole Genome Sequence of Bradyrhizobium sp. Strain 1S1.</title>
        <authorList>
            <person name="Bromfield E.S.P."/>
            <person name="Cloutier S."/>
        </authorList>
    </citation>
    <scope>NUCLEOTIDE SEQUENCE [LARGE SCALE GENOMIC DNA]</scope>
    <source>
        <strain evidence="3">1S1</strain>
    </source>
</reference>
<dbReference type="Pfam" id="PF08279">
    <property type="entry name" value="HTH_11"/>
    <property type="match status" value="1"/>
</dbReference>
<proteinExistence type="predicted"/>
<name>A0A973W244_9BRAD</name>
<evidence type="ECO:0000259" key="2">
    <source>
        <dbReference type="Pfam" id="PF13280"/>
    </source>
</evidence>
<feature type="domain" description="WYL" evidence="2">
    <location>
        <begin position="137"/>
        <end position="199"/>
    </location>
</feature>
<dbReference type="AlphaFoldDB" id="A0A973W244"/>
<dbReference type="PROSITE" id="PS52050">
    <property type="entry name" value="WYL"/>
    <property type="match status" value="1"/>
</dbReference>
<dbReference type="Gene3D" id="1.10.10.10">
    <property type="entry name" value="Winged helix-like DNA-binding domain superfamily/Winged helix DNA-binding domain"/>
    <property type="match status" value="1"/>
</dbReference>
<evidence type="ECO:0000313" key="3">
    <source>
        <dbReference type="EMBL" id="NVI46116.1"/>
    </source>
</evidence>
<dbReference type="InterPro" id="IPR026881">
    <property type="entry name" value="WYL_dom"/>
</dbReference>
<organism evidence="3">
    <name type="scientific">Bradyrhizobium septentrionale</name>
    <dbReference type="NCBI Taxonomy" id="1404411"/>
    <lineage>
        <taxon>Bacteria</taxon>
        <taxon>Pseudomonadati</taxon>
        <taxon>Pseudomonadota</taxon>
        <taxon>Alphaproteobacteria</taxon>
        <taxon>Hyphomicrobiales</taxon>
        <taxon>Nitrobacteraceae</taxon>
        <taxon>Bradyrhizobium</taxon>
    </lineage>
</organism>
<dbReference type="SUPFAM" id="SSF46785">
    <property type="entry name" value="Winged helix' DNA-binding domain"/>
    <property type="match status" value="1"/>
</dbReference>
<protein>
    <submittedName>
        <fullName evidence="3">YafY family transcriptional regulator</fullName>
    </submittedName>
</protein>
<dbReference type="PANTHER" id="PTHR34580:SF3">
    <property type="entry name" value="PROTEIN PAFB"/>
    <property type="match status" value="1"/>
</dbReference>